<dbReference type="InterPro" id="IPR001732">
    <property type="entry name" value="UDP-Glc/GDP-Man_DH_N"/>
</dbReference>
<evidence type="ECO:0000313" key="13">
    <source>
        <dbReference type="EMBL" id="NEG89966.1"/>
    </source>
</evidence>
<evidence type="ECO:0000256" key="5">
    <source>
        <dbReference type="ARBA" id="ARBA00023002"/>
    </source>
</evidence>
<dbReference type="InterPro" id="IPR008927">
    <property type="entry name" value="6-PGluconate_DH-like_C_sf"/>
</dbReference>
<evidence type="ECO:0000256" key="2">
    <source>
        <dbReference type="ARBA" id="ARBA00006601"/>
    </source>
</evidence>
<dbReference type="GO" id="GO:0006065">
    <property type="term" value="P:UDP-glucuronate biosynthetic process"/>
    <property type="evidence" value="ECO:0007669"/>
    <property type="project" value="UniProtKB-UniPathway"/>
</dbReference>
<dbReference type="InterPro" id="IPR013328">
    <property type="entry name" value="6PGD_dom2"/>
</dbReference>
<dbReference type="SMART" id="SM00984">
    <property type="entry name" value="UDPG_MGDP_dh_C"/>
    <property type="match status" value="1"/>
</dbReference>
<feature type="binding site" evidence="10">
    <location>
        <position position="336"/>
    </location>
    <ligand>
        <name>substrate</name>
    </ligand>
</feature>
<dbReference type="Proteomes" id="UP000469194">
    <property type="component" value="Unassembled WGS sequence"/>
</dbReference>
<reference evidence="13 14" key="1">
    <citation type="submission" date="2019-10" db="EMBL/GenBank/DDBJ databases">
        <title>Bifidobacterium from non-human primates.</title>
        <authorList>
            <person name="Modesto M."/>
        </authorList>
    </citation>
    <scope>NUCLEOTIDE SEQUENCE [LARGE SCALE GENOMIC DNA]</scope>
    <source>
        <strain evidence="13 14">TRE17</strain>
    </source>
</reference>
<evidence type="ECO:0000256" key="4">
    <source>
        <dbReference type="ARBA" id="ARBA00015132"/>
    </source>
</evidence>
<dbReference type="Pfam" id="PF03720">
    <property type="entry name" value="UDPG_MGDP_dh_C"/>
    <property type="match status" value="1"/>
</dbReference>
<comment type="caution">
    <text evidence="13">The sequence shown here is derived from an EMBL/GenBank/DDBJ whole genome shotgun (WGS) entry which is preliminary data.</text>
</comment>
<dbReference type="GO" id="GO:0000271">
    <property type="term" value="P:polysaccharide biosynthetic process"/>
    <property type="evidence" value="ECO:0007669"/>
    <property type="project" value="InterPro"/>
</dbReference>
<keyword evidence="5 8" id="KW-0560">Oxidoreductase</keyword>
<proteinExistence type="inferred from homology"/>
<comment type="similarity">
    <text evidence="2 8">Belongs to the UDP-glucose/GDP-mannose dehydrogenase family.</text>
</comment>
<dbReference type="AlphaFoldDB" id="A0A6N9Z697"/>
<feature type="binding site" evidence="11">
    <location>
        <position position="124"/>
    </location>
    <ligand>
        <name>NAD(+)</name>
        <dbReference type="ChEBI" id="CHEBI:57540"/>
    </ligand>
</feature>
<dbReference type="Gene3D" id="1.10.1040.10">
    <property type="entry name" value="N-(1-d-carboxylethyl)-l-norvaline Dehydrogenase, domain 2"/>
    <property type="match status" value="1"/>
</dbReference>
<comment type="pathway">
    <text evidence="1">Nucleotide-sugar biosynthesis; UDP-alpha-D-glucuronate biosynthesis; UDP-alpha-D-glucuronate from UDP-alpha-D-glucose: step 1/1.</text>
</comment>
<dbReference type="Gene3D" id="3.40.50.720">
    <property type="entry name" value="NAD(P)-binding Rossmann-like Domain"/>
    <property type="match status" value="2"/>
</dbReference>
<dbReference type="GO" id="GO:0003979">
    <property type="term" value="F:UDP-glucose 6-dehydrogenase activity"/>
    <property type="evidence" value="ECO:0007669"/>
    <property type="project" value="UniProtKB-EC"/>
</dbReference>
<dbReference type="InterPro" id="IPR017476">
    <property type="entry name" value="UDP-Glc/GDP-Man"/>
</dbReference>
<evidence type="ECO:0000313" key="14">
    <source>
        <dbReference type="Proteomes" id="UP000469194"/>
    </source>
</evidence>
<name>A0A6N9Z697_9BIFI</name>
<evidence type="ECO:0000259" key="12">
    <source>
        <dbReference type="SMART" id="SM00984"/>
    </source>
</evidence>
<feature type="binding site" evidence="11">
    <location>
        <position position="268"/>
    </location>
    <ligand>
        <name>NAD(+)</name>
        <dbReference type="ChEBI" id="CHEBI:57540"/>
    </ligand>
</feature>
<organism evidence="13 14">
    <name type="scientific">Bifidobacterium aerophilum</name>
    <dbReference type="NCBI Taxonomy" id="1798155"/>
    <lineage>
        <taxon>Bacteria</taxon>
        <taxon>Bacillati</taxon>
        <taxon>Actinomycetota</taxon>
        <taxon>Actinomycetes</taxon>
        <taxon>Bifidobacteriales</taxon>
        <taxon>Bifidobacteriaceae</taxon>
        <taxon>Bifidobacterium</taxon>
    </lineage>
</organism>
<evidence type="ECO:0000256" key="1">
    <source>
        <dbReference type="ARBA" id="ARBA00004701"/>
    </source>
</evidence>
<dbReference type="GO" id="GO:0051287">
    <property type="term" value="F:NAD binding"/>
    <property type="evidence" value="ECO:0007669"/>
    <property type="project" value="InterPro"/>
</dbReference>
<dbReference type="PIRSF" id="PIRSF000124">
    <property type="entry name" value="UDPglc_GDPman_dh"/>
    <property type="match status" value="1"/>
</dbReference>
<feature type="active site" description="Nucleophile" evidence="9">
    <location>
        <position position="265"/>
    </location>
</feature>
<feature type="binding site" evidence="10">
    <location>
        <begin position="148"/>
        <end position="151"/>
    </location>
    <ligand>
        <name>substrate</name>
    </ligand>
</feature>
<dbReference type="EMBL" id="WHZW01000016">
    <property type="protein sequence ID" value="NEG89966.1"/>
    <property type="molecule type" value="Genomic_DNA"/>
</dbReference>
<evidence type="ECO:0000256" key="10">
    <source>
        <dbReference type="PIRSR" id="PIRSR500134-2"/>
    </source>
</evidence>
<feature type="binding site" evidence="11">
    <location>
        <position position="343"/>
    </location>
    <ligand>
        <name>NAD(+)</name>
        <dbReference type="ChEBI" id="CHEBI:57540"/>
    </ligand>
</feature>
<feature type="binding site" evidence="10">
    <location>
        <position position="418"/>
    </location>
    <ligand>
        <name>substrate</name>
    </ligand>
</feature>
<evidence type="ECO:0000256" key="6">
    <source>
        <dbReference type="ARBA" id="ARBA00023027"/>
    </source>
</evidence>
<evidence type="ECO:0000256" key="3">
    <source>
        <dbReference type="ARBA" id="ARBA00012954"/>
    </source>
</evidence>
<dbReference type="InterPro" id="IPR028357">
    <property type="entry name" value="UDPglc_DH_bac"/>
</dbReference>
<dbReference type="InterPro" id="IPR036220">
    <property type="entry name" value="UDP-Glc/GDP-Man_DH_C_sf"/>
</dbReference>
<evidence type="ECO:0000256" key="11">
    <source>
        <dbReference type="PIRSR" id="PIRSR500134-3"/>
    </source>
</evidence>
<sequence>MRDFDSLKIAVAGTGYVGLSLATLLSQHHQVTAVDIVPAKVDMINARKSPIQDDYIEKYFAEKELNLTATLDGEKAYADADFVIIAAPTNYDSTKNFFDTSAVESVIDLVMKVNPDAIMVIKSTIPVGYTKSIREKTGSKNIIFSPEFLRESKALYDNLYPSRIVVGTDPQDEHLVEAAHTFAKLLQQGAIEENIHTLFMGFTEAEAVKLFANTYLALRVSYFNELDTYAESKGLNTREIIDGVCLDPRIGTHYNNPSFGYGGYCLPKDTKQLLANYRDVPENLIEAIVESNATRKDFIADSVLKKAGYYGYNDNNEYDSADEKPVTIGVYRLTMKSNSDNFRQSAIQGVMKRIKAKGATVIVCEPTLENGTTFFGSEVVNDLDEFKKRSDAILANRYDSCLDDVENKVYTRDLFRRD</sequence>
<dbReference type="UniPathway" id="UPA00038">
    <property type="reaction ID" value="UER00491"/>
</dbReference>
<feature type="binding site" evidence="11">
    <location>
        <position position="151"/>
    </location>
    <ligand>
        <name>NAD(+)</name>
        <dbReference type="ChEBI" id="CHEBI:57540"/>
    </ligand>
</feature>
<evidence type="ECO:0000256" key="8">
    <source>
        <dbReference type="PIRNR" id="PIRNR000124"/>
    </source>
</evidence>
<feature type="binding site" evidence="10">
    <location>
        <position position="209"/>
    </location>
    <ligand>
        <name>substrate</name>
    </ligand>
</feature>
<dbReference type="PIRSF" id="PIRSF500134">
    <property type="entry name" value="UDPglc_DH_bac"/>
    <property type="match status" value="1"/>
</dbReference>
<evidence type="ECO:0000256" key="9">
    <source>
        <dbReference type="PIRSR" id="PIRSR500134-1"/>
    </source>
</evidence>
<accession>A0A6N9Z697</accession>
<dbReference type="SUPFAM" id="SSF48179">
    <property type="entry name" value="6-phosphogluconate dehydrogenase C-terminal domain-like"/>
    <property type="match status" value="1"/>
</dbReference>
<feature type="binding site" evidence="11">
    <location>
        <position position="40"/>
    </location>
    <ligand>
        <name>NAD(+)</name>
        <dbReference type="ChEBI" id="CHEBI:57540"/>
    </ligand>
</feature>
<evidence type="ECO:0000256" key="7">
    <source>
        <dbReference type="ARBA" id="ARBA00047473"/>
    </source>
</evidence>
<dbReference type="Pfam" id="PF03721">
    <property type="entry name" value="UDPG_MGDP_dh_N"/>
    <property type="match status" value="1"/>
</dbReference>
<feature type="domain" description="UDP-glucose/GDP-mannose dehydrogenase C-terminal" evidence="12">
    <location>
        <begin position="329"/>
        <end position="417"/>
    </location>
</feature>
<keyword evidence="6 8" id="KW-0520">NAD</keyword>
<dbReference type="SUPFAM" id="SSF51735">
    <property type="entry name" value="NAD(P)-binding Rossmann-fold domains"/>
    <property type="match status" value="1"/>
</dbReference>
<dbReference type="NCBIfam" id="TIGR03026">
    <property type="entry name" value="NDP-sugDHase"/>
    <property type="match status" value="1"/>
</dbReference>
<dbReference type="PANTHER" id="PTHR43750">
    <property type="entry name" value="UDP-GLUCOSE 6-DEHYDROGENASE TUAD"/>
    <property type="match status" value="1"/>
</dbReference>
<dbReference type="InterPro" id="IPR036291">
    <property type="entry name" value="NAD(P)-bd_dom_sf"/>
</dbReference>
<dbReference type="PANTHER" id="PTHR43750:SF2">
    <property type="entry name" value="UDP-GLUCOSE 6-DEHYDROGENASE"/>
    <property type="match status" value="1"/>
</dbReference>
<protein>
    <recommendedName>
        <fullName evidence="4 8">UDP-glucose 6-dehydrogenase</fullName>
        <ecNumber evidence="3 8">1.1.1.22</ecNumber>
    </recommendedName>
</protein>
<dbReference type="Pfam" id="PF00984">
    <property type="entry name" value="UDPG_MGDP_dh"/>
    <property type="match status" value="1"/>
</dbReference>
<dbReference type="InterPro" id="IPR014026">
    <property type="entry name" value="UDP-Glc/GDP-Man_DH_dimer"/>
</dbReference>
<feature type="binding site" evidence="10">
    <location>
        <position position="335"/>
    </location>
    <ligand>
        <name>substrate</name>
    </ligand>
</feature>
<keyword evidence="14" id="KW-1185">Reference proteome</keyword>
<gene>
    <name evidence="13" type="ORF">GFD25_08220</name>
</gene>
<dbReference type="EC" id="1.1.1.22" evidence="3 8"/>
<dbReference type="SUPFAM" id="SSF52413">
    <property type="entry name" value="UDP-glucose/GDP-mannose dehydrogenase C-terminal domain"/>
    <property type="match status" value="1"/>
</dbReference>
<feature type="binding site" evidence="10">
    <location>
        <begin position="254"/>
        <end position="258"/>
    </location>
    <ligand>
        <name>substrate</name>
    </ligand>
</feature>
<feature type="binding site" evidence="11">
    <location>
        <position position="89"/>
    </location>
    <ligand>
        <name>NAD(+)</name>
        <dbReference type="ChEBI" id="CHEBI:57540"/>
    </ligand>
</feature>
<feature type="binding site" evidence="11">
    <location>
        <position position="35"/>
    </location>
    <ligand>
        <name>NAD(+)</name>
        <dbReference type="ChEBI" id="CHEBI:57540"/>
    </ligand>
</feature>
<dbReference type="InterPro" id="IPR014027">
    <property type="entry name" value="UDP-Glc/GDP-Man_DH_C"/>
</dbReference>
<feature type="binding site" evidence="10">
    <location>
        <position position="262"/>
    </location>
    <ligand>
        <name>substrate</name>
    </ligand>
</feature>
<comment type="catalytic activity">
    <reaction evidence="7 8">
        <text>UDP-alpha-D-glucose + 2 NAD(+) + H2O = UDP-alpha-D-glucuronate + 2 NADH + 3 H(+)</text>
        <dbReference type="Rhea" id="RHEA:23596"/>
        <dbReference type="ChEBI" id="CHEBI:15377"/>
        <dbReference type="ChEBI" id="CHEBI:15378"/>
        <dbReference type="ChEBI" id="CHEBI:57540"/>
        <dbReference type="ChEBI" id="CHEBI:57945"/>
        <dbReference type="ChEBI" id="CHEBI:58052"/>
        <dbReference type="ChEBI" id="CHEBI:58885"/>
        <dbReference type="EC" id="1.1.1.22"/>
    </reaction>
</comment>